<name>A0A0N7FU74_9ACTN</name>
<dbReference type="PATRIC" id="fig|1136941.3.peg.478"/>
<evidence type="ECO:0000256" key="2">
    <source>
        <dbReference type="SAM" id="Phobius"/>
    </source>
</evidence>
<evidence type="ECO:0000313" key="3">
    <source>
        <dbReference type="EMBL" id="ALG83567.1"/>
    </source>
</evidence>
<evidence type="ECO:0000256" key="1">
    <source>
        <dbReference type="SAM" id="MobiDB-lite"/>
    </source>
</evidence>
<proteinExistence type="predicted"/>
<keyword evidence="2" id="KW-1133">Transmembrane helix</keyword>
<sequence>MTDPNQPAPNTGPDGANEPADAVAPAAGDPAAAAPDAPTAPTEPIAAPVAPGAVVPPPVPVPQAPAAPGLQVKRSWLVAGAGVGAVGLLGLGFGLGYITGDQTGGHGERMSQHERGEMRGFTGEMPGGRFGGEHRWLVVPPNGQDGQAPNQQQPQTPTPAPSTPGTSS</sequence>
<feature type="compositionally biased region" description="Low complexity" evidence="1">
    <location>
        <begin position="15"/>
        <end position="53"/>
    </location>
</feature>
<keyword evidence="2" id="KW-0472">Membrane</keyword>
<feature type="region of interest" description="Disordered" evidence="1">
    <location>
        <begin position="120"/>
        <end position="168"/>
    </location>
</feature>
<feature type="transmembrane region" description="Helical" evidence="2">
    <location>
        <begin position="76"/>
        <end position="100"/>
    </location>
</feature>
<dbReference type="AlphaFoldDB" id="A0A0N7FU74"/>
<keyword evidence="4" id="KW-1185">Reference proteome</keyword>
<feature type="region of interest" description="Disordered" evidence="1">
    <location>
        <begin position="1"/>
        <end position="66"/>
    </location>
</feature>
<reference evidence="4" key="1">
    <citation type="submission" date="2015-06" db="EMBL/GenBank/DDBJ databases">
        <title>Complete genome sequence and metabolic analysis of phthalate degradation pathway in Gordonia sp. QH-11.</title>
        <authorList>
            <person name="Jin D."/>
            <person name="Kong X."/>
            <person name="Bai Z."/>
        </authorList>
    </citation>
    <scope>NUCLEOTIDE SEQUENCE [LARGE SCALE GENOMIC DNA]</scope>
    <source>
        <strain evidence="4">QH-11</strain>
    </source>
</reference>
<dbReference type="RefSeq" id="WP_062391521.1">
    <property type="nucleotide sequence ID" value="NZ_CP011853.1"/>
</dbReference>
<gene>
    <name evidence="3" type="ORF">ACH46_02390</name>
</gene>
<organism evidence="3 4">
    <name type="scientific">Gordonia phthalatica</name>
    <dbReference type="NCBI Taxonomy" id="1136941"/>
    <lineage>
        <taxon>Bacteria</taxon>
        <taxon>Bacillati</taxon>
        <taxon>Actinomycetota</taxon>
        <taxon>Actinomycetes</taxon>
        <taxon>Mycobacteriales</taxon>
        <taxon>Gordoniaceae</taxon>
        <taxon>Gordonia</taxon>
    </lineage>
</organism>
<feature type="compositionally biased region" description="Low complexity" evidence="1">
    <location>
        <begin position="140"/>
        <end position="155"/>
    </location>
</feature>
<feature type="compositionally biased region" description="Pro residues" evidence="1">
    <location>
        <begin position="54"/>
        <end position="65"/>
    </location>
</feature>
<dbReference type="EMBL" id="CP011853">
    <property type="protein sequence ID" value="ALG83567.1"/>
    <property type="molecule type" value="Genomic_DNA"/>
</dbReference>
<dbReference type="Proteomes" id="UP000063789">
    <property type="component" value="Chromosome"/>
</dbReference>
<dbReference type="STRING" id="1136941.ACH46_02390"/>
<accession>A0A0N7FU74</accession>
<keyword evidence="2" id="KW-0812">Transmembrane</keyword>
<evidence type="ECO:0000313" key="4">
    <source>
        <dbReference type="Proteomes" id="UP000063789"/>
    </source>
</evidence>
<protein>
    <submittedName>
        <fullName evidence="3">Uncharacterized protein</fullName>
    </submittedName>
</protein>
<reference evidence="3 4" key="2">
    <citation type="journal article" date="2017" name="Int. J. Syst. Evol. Microbiol.">
        <title>Gordonia phthalatica sp. nov., a di-n-butyl phthalate-degrading bacterium isolated from activated sludge.</title>
        <authorList>
            <person name="Jin D."/>
            <person name="Kong X."/>
            <person name="Jia M."/>
            <person name="Yu X."/>
            <person name="Wang X."/>
            <person name="Zhuang X."/>
            <person name="Deng Y."/>
            <person name="Bai Z."/>
        </authorList>
    </citation>
    <scope>NUCLEOTIDE SEQUENCE [LARGE SCALE GENOMIC DNA]</scope>
    <source>
        <strain evidence="3 4">QH-11</strain>
    </source>
</reference>
<dbReference type="KEGG" id="goq:ACH46_02390"/>